<keyword evidence="4 5" id="KW-0663">Pyridoxal phosphate</keyword>
<comment type="catalytic activity">
    <reaction evidence="5">
        <text>L-threonine = acetaldehyde + glycine</text>
        <dbReference type="Rhea" id="RHEA:19625"/>
        <dbReference type="ChEBI" id="CHEBI:15343"/>
        <dbReference type="ChEBI" id="CHEBI:57305"/>
        <dbReference type="ChEBI" id="CHEBI:57926"/>
        <dbReference type="EC" id="4.1.2.48"/>
    </reaction>
</comment>
<dbReference type="RefSeq" id="WP_154446151.1">
    <property type="nucleotide sequence ID" value="NZ_WIND01000005.1"/>
</dbReference>
<dbReference type="InterPro" id="IPR015422">
    <property type="entry name" value="PyrdxlP-dep_Trfase_small"/>
</dbReference>
<dbReference type="SUPFAM" id="SSF53383">
    <property type="entry name" value="PLP-dependent transferases"/>
    <property type="match status" value="1"/>
</dbReference>
<proteinExistence type="inferred from homology"/>
<dbReference type="Pfam" id="PF01212">
    <property type="entry name" value="Beta_elim_lyase"/>
    <property type="match status" value="1"/>
</dbReference>
<comment type="catalytic activity">
    <reaction evidence="5">
        <text>L-allo-threonine = acetaldehyde + glycine</text>
        <dbReference type="Rhea" id="RHEA:26209"/>
        <dbReference type="ChEBI" id="CHEBI:15343"/>
        <dbReference type="ChEBI" id="CHEBI:57305"/>
        <dbReference type="ChEBI" id="CHEBI:58585"/>
        <dbReference type="EC" id="4.1.2.48"/>
    </reaction>
</comment>
<comment type="similarity">
    <text evidence="2 5">Belongs to the threonine aldolase family.</text>
</comment>
<dbReference type="AlphaFoldDB" id="A0A6L5Z050"/>
<comment type="caution">
    <text evidence="7">The sequence shown here is derived from an EMBL/GenBank/DDBJ whole genome shotgun (WGS) entry which is preliminary data.</text>
</comment>
<comment type="function">
    <text evidence="5">Catalyzes the cleavage of L-allo-threonine and L-threonine to glycine and acetaldehyde.</text>
</comment>
<dbReference type="Gene3D" id="3.90.1150.10">
    <property type="entry name" value="Aspartate Aminotransferase, domain 1"/>
    <property type="match status" value="1"/>
</dbReference>
<feature type="domain" description="Aromatic amino acid beta-eliminating lyase/threonine aldolase" evidence="6">
    <location>
        <begin position="3"/>
        <end position="294"/>
    </location>
</feature>
<evidence type="ECO:0000256" key="2">
    <source>
        <dbReference type="ARBA" id="ARBA00006966"/>
    </source>
</evidence>
<evidence type="ECO:0000256" key="1">
    <source>
        <dbReference type="ARBA" id="ARBA00001933"/>
    </source>
</evidence>
<organism evidence="7 8">
    <name type="scientific">Halovulum marinum</name>
    <dbReference type="NCBI Taxonomy" id="2662447"/>
    <lineage>
        <taxon>Bacteria</taxon>
        <taxon>Pseudomonadati</taxon>
        <taxon>Pseudomonadota</taxon>
        <taxon>Alphaproteobacteria</taxon>
        <taxon>Rhodobacterales</taxon>
        <taxon>Paracoccaceae</taxon>
        <taxon>Halovulum</taxon>
    </lineage>
</organism>
<gene>
    <name evidence="7" type="ORF">GE300_08515</name>
</gene>
<evidence type="ECO:0000256" key="4">
    <source>
        <dbReference type="ARBA" id="ARBA00022898"/>
    </source>
</evidence>
<evidence type="ECO:0000259" key="6">
    <source>
        <dbReference type="Pfam" id="PF01212"/>
    </source>
</evidence>
<dbReference type="EMBL" id="WIND01000005">
    <property type="protein sequence ID" value="MSU89659.1"/>
    <property type="molecule type" value="Genomic_DNA"/>
</dbReference>
<dbReference type="InterPro" id="IPR026273">
    <property type="entry name" value="Low_specificity_L-TA_bact"/>
</dbReference>
<protein>
    <recommendedName>
        <fullName evidence="5">L-threonine aldolase</fullName>
        <ecNumber evidence="5">4.1.2.48</ecNumber>
    </recommendedName>
</protein>
<accession>A0A6L5Z050</accession>
<dbReference type="Gene3D" id="3.40.640.10">
    <property type="entry name" value="Type I PLP-dependent aspartate aminotransferase-like (Major domain)"/>
    <property type="match status" value="1"/>
</dbReference>
<dbReference type="EC" id="4.1.2.48" evidence="5"/>
<evidence type="ECO:0000313" key="7">
    <source>
        <dbReference type="EMBL" id="MSU89659.1"/>
    </source>
</evidence>
<name>A0A6L5Z050_9RHOB</name>
<reference evidence="7 8" key="1">
    <citation type="submission" date="2019-10" db="EMBL/GenBank/DDBJ databases">
        <title>Cognatihalovulum marinum gen. nov. sp. nov., a new member of the family Rhodobacteraceae isolated from deep seawater of the Northwest Indian Ocean.</title>
        <authorList>
            <person name="Ruan C."/>
            <person name="Wang J."/>
            <person name="Zheng X."/>
            <person name="Song L."/>
            <person name="Zhu Y."/>
            <person name="Huang Y."/>
            <person name="Lu Z."/>
            <person name="Du W."/>
            <person name="Huang L."/>
            <person name="Dai X."/>
        </authorList>
    </citation>
    <scope>NUCLEOTIDE SEQUENCE [LARGE SCALE GENOMIC DNA]</scope>
    <source>
        <strain evidence="7 8">2CG4</strain>
    </source>
</reference>
<dbReference type="InterPro" id="IPR015421">
    <property type="entry name" value="PyrdxlP-dep_Trfase_major"/>
</dbReference>
<comment type="cofactor">
    <cofactor evidence="1 5">
        <name>pyridoxal 5'-phosphate</name>
        <dbReference type="ChEBI" id="CHEBI:597326"/>
    </cofactor>
</comment>
<sequence length="351" mass="36796">MHFESDNSGPAHPSVLEALAQANRGYAGSYGGDDLTGRVRDRIREIFEAPEAAVYLVATGTAANALGLATICEPYQTVLCHPIAHIEEDECGAPEFFTGGAKLTHVPGENGKIAGRALAQAIAGCRQGFVHAVQRGPLSISQATETGTVYALGELYALTGQARDAGMKVHMDGARFANALASLGCTPAEMSWKAGVDVLSFGGTKNGLLAAEAVVIFDPGLAWEFELRRKRAGHLFSKYRVLSAQFDAYLAGDLWLKLAADANTCAGALAEGLAQVDGTRLVYPPDANMVFFEAHADRHRALRAAGARYHLWPAGAALEGAGDAPVAARLVCGWSTGAAEVDGFLTALRAA</sequence>
<evidence type="ECO:0000256" key="3">
    <source>
        <dbReference type="ARBA" id="ARBA00011881"/>
    </source>
</evidence>
<dbReference type="InterPro" id="IPR001597">
    <property type="entry name" value="ArAA_b-elim_lyase/Thr_aldolase"/>
</dbReference>
<dbReference type="InterPro" id="IPR015424">
    <property type="entry name" value="PyrdxlP-dep_Trfase"/>
</dbReference>
<dbReference type="PANTHER" id="PTHR48097">
    <property type="entry name" value="L-THREONINE ALDOLASE-RELATED"/>
    <property type="match status" value="1"/>
</dbReference>
<comment type="subunit">
    <text evidence="3">Homotetramer.</text>
</comment>
<dbReference type="PANTHER" id="PTHR48097:SF5">
    <property type="entry name" value="LOW SPECIFICITY L-THREONINE ALDOLASE"/>
    <property type="match status" value="1"/>
</dbReference>
<dbReference type="PIRSF" id="PIRSF038940">
    <property type="entry name" value="Low_specificity_LTA"/>
    <property type="match status" value="1"/>
</dbReference>
<keyword evidence="8" id="KW-1185">Reference proteome</keyword>
<dbReference type="GO" id="GO:0004793">
    <property type="term" value="F:threonine aldolase activity"/>
    <property type="evidence" value="ECO:0007669"/>
    <property type="project" value="UniProtKB-UniRule"/>
</dbReference>
<dbReference type="GO" id="GO:0006567">
    <property type="term" value="P:L-threonine catabolic process"/>
    <property type="evidence" value="ECO:0007669"/>
    <property type="project" value="UniProtKB-UniRule"/>
</dbReference>
<evidence type="ECO:0000313" key="8">
    <source>
        <dbReference type="Proteomes" id="UP000474957"/>
    </source>
</evidence>
<dbReference type="Proteomes" id="UP000474957">
    <property type="component" value="Unassembled WGS sequence"/>
</dbReference>
<keyword evidence="5" id="KW-0456">Lyase</keyword>
<evidence type="ECO:0000256" key="5">
    <source>
        <dbReference type="PIRNR" id="PIRNR038940"/>
    </source>
</evidence>